<dbReference type="PANTHER" id="PTHR30007">
    <property type="entry name" value="PHP DOMAIN PROTEIN"/>
    <property type="match status" value="1"/>
</dbReference>
<name>A0ABW8CXQ0_STRBI</name>
<dbReference type="InterPro" id="IPR002559">
    <property type="entry name" value="Transposase_11"/>
</dbReference>
<comment type="caution">
    <text evidence="4">The sequence shown here is derived from an EMBL/GenBank/DDBJ whole genome shotgun (WGS) entry which is preliminary data.</text>
</comment>
<reference evidence="4 5" key="1">
    <citation type="submission" date="2024-10" db="EMBL/GenBank/DDBJ databases">
        <title>The Natural Products Discovery Center: Release of the First 8490 Sequenced Strains for Exploring Actinobacteria Biosynthetic Diversity.</title>
        <authorList>
            <person name="Kalkreuter E."/>
            <person name="Kautsar S.A."/>
            <person name="Yang D."/>
            <person name="Bader C.D."/>
            <person name="Teijaro C.N."/>
            <person name="Fluegel L."/>
            <person name="Davis C.M."/>
            <person name="Simpson J.R."/>
            <person name="Lauterbach L."/>
            <person name="Steele A.D."/>
            <person name="Gui C."/>
            <person name="Meng S."/>
            <person name="Li G."/>
            <person name="Viehrig K."/>
            <person name="Ye F."/>
            <person name="Su P."/>
            <person name="Kiefer A.F."/>
            <person name="Nichols A."/>
            <person name="Cepeda A.J."/>
            <person name="Yan W."/>
            <person name="Fan B."/>
            <person name="Jiang Y."/>
            <person name="Adhikari A."/>
            <person name="Zheng C.-J."/>
            <person name="Schuster L."/>
            <person name="Cowan T.M."/>
            <person name="Smanski M.J."/>
            <person name="Chevrette M.G."/>
            <person name="De Carvalho L.P.S."/>
            <person name="Shen B."/>
        </authorList>
    </citation>
    <scope>NUCLEOTIDE SEQUENCE [LARGE SCALE GENOMIC DNA]</scope>
    <source>
        <strain evidence="4 5">NPDC053346</strain>
    </source>
</reference>
<feature type="region of interest" description="Disordered" evidence="1">
    <location>
        <begin position="157"/>
        <end position="197"/>
    </location>
</feature>
<gene>
    <name evidence="4" type="ORF">ACIGW0_23815</name>
</gene>
<keyword evidence="5" id="KW-1185">Reference proteome</keyword>
<evidence type="ECO:0000259" key="3">
    <source>
        <dbReference type="Pfam" id="PF13340"/>
    </source>
</evidence>
<feature type="domain" description="Transposase IS4-like" evidence="2">
    <location>
        <begin position="95"/>
        <end position="187"/>
    </location>
</feature>
<dbReference type="InterPro" id="IPR025161">
    <property type="entry name" value="IS402-like_dom"/>
</dbReference>
<dbReference type="NCBIfam" id="NF033580">
    <property type="entry name" value="transpos_IS5_3"/>
    <property type="match status" value="1"/>
</dbReference>
<dbReference type="Pfam" id="PF13340">
    <property type="entry name" value="DUF4096"/>
    <property type="match status" value="1"/>
</dbReference>
<dbReference type="PANTHER" id="PTHR30007:SF1">
    <property type="entry name" value="BLR1914 PROTEIN"/>
    <property type="match status" value="1"/>
</dbReference>
<feature type="domain" description="Insertion element IS402-like" evidence="3">
    <location>
        <begin position="1"/>
        <end position="77"/>
    </location>
</feature>
<dbReference type="RefSeq" id="WP_399618200.1">
    <property type="nucleotide sequence ID" value="NZ_JBITYT010000011.1"/>
</dbReference>
<organism evidence="4 5">
    <name type="scientific">Streptomyces bikiniensis</name>
    <dbReference type="NCBI Taxonomy" id="1896"/>
    <lineage>
        <taxon>Bacteria</taxon>
        <taxon>Bacillati</taxon>
        <taxon>Actinomycetota</taxon>
        <taxon>Actinomycetes</taxon>
        <taxon>Kitasatosporales</taxon>
        <taxon>Streptomycetaceae</taxon>
        <taxon>Streptomyces</taxon>
    </lineage>
</organism>
<evidence type="ECO:0000313" key="4">
    <source>
        <dbReference type="EMBL" id="MFI9122380.1"/>
    </source>
</evidence>
<accession>A0ABW8CXQ0</accession>
<dbReference type="Proteomes" id="UP001614391">
    <property type="component" value="Unassembled WGS sequence"/>
</dbReference>
<feature type="compositionally biased region" description="Polar residues" evidence="1">
    <location>
        <begin position="188"/>
        <end position="197"/>
    </location>
</feature>
<dbReference type="Pfam" id="PF01609">
    <property type="entry name" value="DDE_Tnp_1"/>
    <property type="match status" value="1"/>
</dbReference>
<proteinExistence type="predicted"/>
<evidence type="ECO:0000313" key="5">
    <source>
        <dbReference type="Proteomes" id="UP001614391"/>
    </source>
</evidence>
<evidence type="ECO:0000256" key="1">
    <source>
        <dbReference type="SAM" id="MobiDB-lite"/>
    </source>
</evidence>
<dbReference type="EMBL" id="JBITYT010000011">
    <property type="protein sequence ID" value="MFI9122380.1"/>
    <property type="molecule type" value="Genomic_DNA"/>
</dbReference>
<evidence type="ECO:0000259" key="2">
    <source>
        <dbReference type="Pfam" id="PF01609"/>
    </source>
</evidence>
<sequence>MDDDFWALIEPLLPPWPGKAPGPRLVPDRLCLQGILYVLHNGIAWQLLPMELGFGSGQTCWRRLERWQKAGVFDRLHRILLAELNAAGELDWSRACVDGSHVRVKRGEPTPVRRRSTGGRRAANTTLICDGRGTLLKVFTTAANVNDVTQTLALVDGIPPVAGRPGRPRHRPEALLGGKGYHSDPTERSSASAGSCR</sequence>
<protein>
    <submittedName>
        <fullName evidence="4">IS5 family transposase</fullName>
    </submittedName>
</protein>